<keyword evidence="1" id="KW-0472">Membrane</keyword>
<feature type="transmembrane region" description="Helical" evidence="1">
    <location>
        <begin position="617"/>
        <end position="638"/>
    </location>
</feature>
<accession>A0A8H5XA34</accession>
<protein>
    <submittedName>
        <fullName evidence="2">Mg2+ transporter like zinc transport</fullName>
    </submittedName>
</protein>
<dbReference type="EMBL" id="JAAQPE010000086">
    <property type="protein sequence ID" value="KAF5686824.1"/>
    <property type="molecule type" value="Genomic_DNA"/>
</dbReference>
<proteinExistence type="predicted"/>
<gene>
    <name evidence="2" type="ORF">FCIRC_2693</name>
</gene>
<reference evidence="3" key="1">
    <citation type="journal article" date="2020" name="BMC Genomics">
        <title>Correction to: Identification and distribution of gene clusters required for synthesis of sphingolipid metabolism inhibitors in diverse species of the filamentous fungus Fusarium.</title>
        <authorList>
            <person name="Kim H.S."/>
            <person name="Lohmar J.M."/>
            <person name="Busman M."/>
            <person name="Brown D.W."/>
            <person name="Naumann T.A."/>
            <person name="Divon H.H."/>
            <person name="Lysoe E."/>
            <person name="Uhlig S."/>
            <person name="Proctor R.H."/>
        </authorList>
    </citation>
    <scope>NUCLEOTIDE SEQUENCE [LARGE SCALE GENOMIC DNA]</scope>
    <source>
        <strain evidence="3">NRRL 25331</strain>
    </source>
</reference>
<organism evidence="2 3">
    <name type="scientific">Fusarium circinatum</name>
    <name type="common">Pitch canker fungus</name>
    <name type="synonym">Gibberella circinata</name>
    <dbReference type="NCBI Taxonomy" id="48490"/>
    <lineage>
        <taxon>Eukaryota</taxon>
        <taxon>Fungi</taxon>
        <taxon>Dikarya</taxon>
        <taxon>Ascomycota</taxon>
        <taxon>Pezizomycotina</taxon>
        <taxon>Sordariomycetes</taxon>
        <taxon>Hypocreomycetidae</taxon>
        <taxon>Hypocreales</taxon>
        <taxon>Nectriaceae</taxon>
        <taxon>Fusarium</taxon>
        <taxon>Fusarium fujikuroi species complex</taxon>
    </lineage>
</organism>
<name>A0A8H5XA34_FUSCI</name>
<comment type="caution">
    <text evidence="2">The sequence shown here is derived from an EMBL/GenBank/DDBJ whole genome shotgun (WGS) entry which is preliminary data.</text>
</comment>
<evidence type="ECO:0000313" key="2">
    <source>
        <dbReference type="EMBL" id="KAF5686824.1"/>
    </source>
</evidence>
<sequence>MVGSDPNPAPHEPHRAREISITVMDFDVKDQDEIEEAVNMANNCYASTTWKTRLQPEDSAVYACRWMLRRVQRRQEIKSPQGPNLRPVFVPLYDEDQAENMLGIPHLEQTKSDLPAFVSIPTIDLAKLRRLRFSENTYHVKSLLQYHYKFGIHNDTIQKPDFGLASILDGVRSPCVEEVWCLALDSKNLITVSWLEADSIWPILSPGTHYSEPWTEVPRIAISEYFQNNGNLPQERYADLVSSKKGLVVVDIMVFFGIVGQILSAVVPGGWMLDQLFRKVEKYVFGIDSSDIIRIGSFFEVLSRSVSPLRTVLGFSPGRYDGEPLRNLSALDEHMQHWVEVERTTRGQAEAFEEVAQAVRDLWIIAIRFTMNFHLSPDRDIFQLDRLTTTEVLYRPNFGRNRPETLQDLEDELAAAIANLNRHHGIAQSELQATRDGENKEMFRSIQSFGSLACLFRMYTISTPTRLSITSQDVTDILAGRITRLEWLVRDSVSQSQVYQISAISDELRILKEILHSQMQVVSHIAQSLAKATAISMSAKAGEGKEPESTETHTSPCIRKEDSGRERVTQIFNSSQKKSQLRHRKLAYDVEKLQDTTERLKLQAALFIKIKAEDQSVAIYVFTLVTVVFLPLSFATSYM</sequence>
<evidence type="ECO:0000256" key="1">
    <source>
        <dbReference type="SAM" id="Phobius"/>
    </source>
</evidence>
<dbReference type="Proteomes" id="UP000572754">
    <property type="component" value="Unassembled WGS sequence"/>
</dbReference>
<keyword evidence="1" id="KW-0812">Transmembrane</keyword>
<dbReference type="AlphaFoldDB" id="A0A8H5XA34"/>
<keyword evidence="3" id="KW-1185">Reference proteome</keyword>
<reference evidence="2 3" key="2">
    <citation type="submission" date="2020-05" db="EMBL/GenBank/DDBJ databases">
        <title>Identification and distribution of gene clusters putatively required for synthesis of sphingolipid metabolism inhibitors in phylogenetically diverse species of the filamentous fungus Fusarium.</title>
        <authorList>
            <person name="Kim H.-S."/>
            <person name="Busman M."/>
            <person name="Brown D.W."/>
            <person name="Divon H."/>
            <person name="Uhlig S."/>
            <person name="Proctor R.H."/>
        </authorList>
    </citation>
    <scope>NUCLEOTIDE SEQUENCE [LARGE SCALE GENOMIC DNA]</scope>
    <source>
        <strain evidence="2 3">NRRL 25331</strain>
    </source>
</reference>
<keyword evidence="1" id="KW-1133">Transmembrane helix</keyword>
<evidence type="ECO:0000313" key="3">
    <source>
        <dbReference type="Proteomes" id="UP000572754"/>
    </source>
</evidence>